<dbReference type="PANTHER" id="PTHR34580">
    <property type="match status" value="1"/>
</dbReference>
<dbReference type="EMBL" id="QOUI01000015">
    <property type="protein sequence ID" value="RCK68022.1"/>
    <property type="molecule type" value="Genomic_DNA"/>
</dbReference>
<comment type="caution">
    <text evidence="6">The sequence shown here is derived from an EMBL/GenBank/DDBJ whole genome shotgun (WGS) entry which is preliminary data.</text>
</comment>
<dbReference type="Pfam" id="PF13280">
    <property type="entry name" value="WYL"/>
    <property type="match status" value="1"/>
</dbReference>
<dbReference type="Pfam" id="PF25583">
    <property type="entry name" value="WCX"/>
    <property type="match status" value="1"/>
</dbReference>
<keyword evidence="1" id="KW-0805">Transcription regulation</keyword>
<dbReference type="GO" id="GO:0003700">
    <property type="term" value="F:DNA-binding transcription factor activity"/>
    <property type="evidence" value="ECO:0007669"/>
    <property type="project" value="InterPro"/>
</dbReference>
<dbReference type="InterPro" id="IPR028349">
    <property type="entry name" value="PafC-like"/>
</dbReference>
<dbReference type="PROSITE" id="PS51000">
    <property type="entry name" value="HTH_DEOR_2"/>
    <property type="match status" value="1"/>
</dbReference>
<dbReference type="Pfam" id="PF08279">
    <property type="entry name" value="HTH_11"/>
    <property type="match status" value="1"/>
</dbReference>
<dbReference type="PROSITE" id="PS52050">
    <property type="entry name" value="WYL"/>
    <property type="match status" value="1"/>
</dbReference>
<name>A0A367YSM2_9ACTN</name>
<dbReference type="InterPro" id="IPR001034">
    <property type="entry name" value="DeoR_HTH"/>
</dbReference>
<evidence type="ECO:0000259" key="5">
    <source>
        <dbReference type="PROSITE" id="PS51000"/>
    </source>
</evidence>
<keyword evidence="2" id="KW-0238">DNA-binding</keyword>
<reference evidence="6 7" key="1">
    <citation type="submission" date="2018-07" db="EMBL/GenBank/DDBJ databases">
        <title>Desertimonas flava gen. nov. sp. nov.</title>
        <authorList>
            <person name="Liu S."/>
        </authorList>
    </citation>
    <scope>NUCLEOTIDE SEQUENCE [LARGE SCALE GENOMIC DNA]</scope>
    <source>
        <strain evidence="6 7">16Sb5-5</strain>
    </source>
</reference>
<dbReference type="RefSeq" id="WP_114128162.1">
    <property type="nucleotide sequence ID" value="NZ_QOUI01000015.1"/>
</dbReference>
<gene>
    <name evidence="6" type="ORF">DT076_18380</name>
</gene>
<dbReference type="InterPro" id="IPR026881">
    <property type="entry name" value="WYL_dom"/>
</dbReference>
<dbReference type="InterPro" id="IPR036388">
    <property type="entry name" value="WH-like_DNA-bd_sf"/>
</dbReference>
<dbReference type="InterPro" id="IPR036390">
    <property type="entry name" value="WH_DNA-bd_sf"/>
</dbReference>
<dbReference type="PROSITE" id="PS00894">
    <property type="entry name" value="HTH_DEOR_1"/>
    <property type="match status" value="1"/>
</dbReference>
<dbReference type="InterPro" id="IPR018356">
    <property type="entry name" value="Tscrpt_reg_HTH_DeoR_CS"/>
</dbReference>
<dbReference type="Proteomes" id="UP000252770">
    <property type="component" value="Unassembled WGS sequence"/>
</dbReference>
<evidence type="ECO:0000313" key="6">
    <source>
        <dbReference type="EMBL" id="RCK68022.1"/>
    </source>
</evidence>
<protein>
    <submittedName>
        <fullName evidence="6">YafY family transcriptional regulator</fullName>
    </submittedName>
</protein>
<keyword evidence="7" id="KW-1185">Reference proteome</keyword>
<feature type="domain" description="HTH deoR-type" evidence="5">
    <location>
        <begin position="4"/>
        <end position="59"/>
    </location>
</feature>
<evidence type="ECO:0000256" key="2">
    <source>
        <dbReference type="ARBA" id="ARBA00023125"/>
    </source>
</evidence>
<dbReference type="AlphaFoldDB" id="A0A367YSM2"/>
<dbReference type="InterPro" id="IPR051534">
    <property type="entry name" value="CBASS_pafABC_assoc_protein"/>
</dbReference>
<dbReference type="PANTHER" id="PTHR34580:SF3">
    <property type="entry name" value="PROTEIN PAFB"/>
    <property type="match status" value="1"/>
</dbReference>
<dbReference type="SMART" id="SM00420">
    <property type="entry name" value="HTH_DEOR"/>
    <property type="match status" value="1"/>
</dbReference>
<evidence type="ECO:0000256" key="1">
    <source>
        <dbReference type="ARBA" id="ARBA00023015"/>
    </source>
</evidence>
<feature type="region of interest" description="Disordered" evidence="4">
    <location>
        <begin position="308"/>
        <end position="340"/>
    </location>
</feature>
<evidence type="ECO:0000313" key="7">
    <source>
        <dbReference type="Proteomes" id="UP000252770"/>
    </source>
</evidence>
<dbReference type="PIRSF" id="PIRSF016838">
    <property type="entry name" value="PafC"/>
    <property type="match status" value="1"/>
</dbReference>
<keyword evidence="3" id="KW-0804">Transcription</keyword>
<dbReference type="Gene3D" id="1.10.10.10">
    <property type="entry name" value="Winged helix-like DNA-binding domain superfamily/Winged helix DNA-binding domain"/>
    <property type="match status" value="1"/>
</dbReference>
<evidence type="ECO:0000256" key="3">
    <source>
        <dbReference type="ARBA" id="ARBA00023163"/>
    </source>
</evidence>
<organism evidence="6 7">
    <name type="scientific">Desertihabitans brevis</name>
    <dbReference type="NCBI Taxonomy" id="2268447"/>
    <lineage>
        <taxon>Bacteria</taxon>
        <taxon>Bacillati</taxon>
        <taxon>Actinomycetota</taxon>
        <taxon>Actinomycetes</taxon>
        <taxon>Propionibacteriales</taxon>
        <taxon>Propionibacteriaceae</taxon>
        <taxon>Desertihabitans</taxon>
    </lineage>
</organism>
<evidence type="ECO:0000256" key="4">
    <source>
        <dbReference type="SAM" id="MobiDB-lite"/>
    </source>
</evidence>
<accession>A0A367YSM2</accession>
<proteinExistence type="predicted"/>
<dbReference type="GO" id="GO:0003677">
    <property type="term" value="F:DNA binding"/>
    <property type="evidence" value="ECO:0007669"/>
    <property type="project" value="UniProtKB-KW"/>
</dbReference>
<dbReference type="InterPro" id="IPR013196">
    <property type="entry name" value="HTH_11"/>
</dbReference>
<dbReference type="SUPFAM" id="SSF46785">
    <property type="entry name" value="Winged helix' DNA-binding domain"/>
    <property type="match status" value="1"/>
</dbReference>
<sequence>MATTSSRTLRLLSLLQNHRFWAGPELAARLEVSERTLRRDIDRLRELGYPVRSTRGLEGGYQLEHGAAMPPLVVDADETVAIVVALRDATWGPAAGLSEASVRALAKVMQVLPKALRRRAEALSQMTDSRALTGSPAVAAETLATLALACRDQVRVELEHTGADGRTTRRKVEPLRLVPQGRRWYLVGYDLLRQDWRTFRVDRIGRCTVLREPFRPRALPAETAADFVQSTTRALRGGERVVAEVATDAEHARSWVGRWAEVEAVGPGRCRVSMVSEEPHWAVLALNSLEAEYTVLSPGGFRDELRRQAGRMLRAAEEPSADGGGPAAEPVAGTPARQHR</sequence>
<dbReference type="InterPro" id="IPR057727">
    <property type="entry name" value="WCX_dom"/>
</dbReference>